<protein>
    <submittedName>
        <fullName evidence="1">Type I-E CRISPR-associated protein Cse1/CasA</fullName>
    </submittedName>
</protein>
<reference evidence="1 2" key="1">
    <citation type="submission" date="2023-02" db="EMBL/GenBank/DDBJ databases">
        <title>Genome sequence of Lacticaseibacillus sp. KACC 23028.</title>
        <authorList>
            <person name="Kim S."/>
            <person name="Heo J."/>
            <person name="Kwon S.-W."/>
        </authorList>
    </citation>
    <scope>NUCLEOTIDE SEQUENCE [LARGE SCALE GENOMIC DNA]</scope>
    <source>
        <strain evidence="1 2">KACC 23028</strain>
    </source>
</reference>
<name>A0ABY7WW03_9LACO</name>
<organism evidence="1 2">
    <name type="scientific">Lacticaseibacillus pabuli</name>
    <dbReference type="NCBI Taxonomy" id="3025672"/>
    <lineage>
        <taxon>Bacteria</taxon>
        <taxon>Bacillati</taxon>
        <taxon>Bacillota</taxon>
        <taxon>Bacilli</taxon>
        <taxon>Lactobacillales</taxon>
        <taxon>Lactobacillaceae</taxon>
        <taxon>Lacticaseibacillus</taxon>
    </lineage>
</organism>
<evidence type="ECO:0000313" key="2">
    <source>
        <dbReference type="Proteomes" id="UP001220377"/>
    </source>
</evidence>
<proteinExistence type="predicted"/>
<dbReference type="Pfam" id="PF09481">
    <property type="entry name" value="CRISPR_Cse1"/>
    <property type="match status" value="1"/>
</dbReference>
<sequence>MVNQHFNLVTEPWIKVIVATSGETSTVSLKELFANAQNYRQLAGDMRAQDFAVMRLLLAILHTVYSRYDAAGNAYDWLKLDDTTMQVTDDYSEDEEFNEDLLTTWSNVFEAGKFSEIVQRYLATYEDAFDLFGDRPFYQVTSEEYDNVVPAKKRVATGTGTVAIKQINRLISESANTPDIFTPKTNDYKNEIGNDELTRWLIMYQNFTGVTDKTKVVTDDKYSTPAGWAYRLNPVYVQGKSVFETLMLNLVMVNQYSDSETYAVQHPVWETTSNLAYIDNRKKMNKPDNLAELYTTWSRVLHIEWNEDDSPIIFSAGLPIFDTTESFIEPMTTWRWNKKDKEYKPAMKGTRSLGRAMWRNFGEYVNVYHEDDYHEPGVVSWTRFLKERDKIDDDKQLTLASVALISDGNATSQSPVAEVVDDMSVNADVLFDDKGSQRWPTRIEDVIDKSQQIGKDYWSYVSTIARIRNLSSSDFASRESGKFYEHLNEPFREWLGSLTNQDNRDDKVNEWKQQLQQIVLQCAEQFRQLTTPRDIKGIINDKGEQENAFTAFNWLKRNVNKDLK</sequence>
<dbReference type="RefSeq" id="WP_274261275.1">
    <property type="nucleotide sequence ID" value="NZ_CP117884.1"/>
</dbReference>
<accession>A0ABY7WW03</accession>
<evidence type="ECO:0000313" key="1">
    <source>
        <dbReference type="EMBL" id="WDF83244.1"/>
    </source>
</evidence>
<dbReference type="EMBL" id="CP117884">
    <property type="protein sequence ID" value="WDF83244.1"/>
    <property type="molecule type" value="Genomic_DNA"/>
</dbReference>
<gene>
    <name evidence="1" type="ORF">PQ472_03130</name>
</gene>
<dbReference type="InterPro" id="IPR013381">
    <property type="entry name" value="CRISPR-assoc_prot_Cse1"/>
</dbReference>
<keyword evidence="2" id="KW-1185">Reference proteome</keyword>
<dbReference type="Gene3D" id="1.10.132.100">
    <property type="match status" value="1"/>
</dbReference>
<dbReference type="Proteomes" id="UP001220377">
    <property type="component" value="Chromosome"/>
</dbReference>